<dbReference type="EMBL" id="BAAAZO010000002">
    <property type="protein sequence ID" value="GAA3602792.1"/>
    <property type="molecule type" value="Genomic_DNA"/>
</dbReference>
<keyword evidence="3" id="KW-0731">Sigma factor</keyword>
<dbReference type="NCBIfam" id="TIGR02937">
    <property type="entry name" value="sigma70-ECF"/>
    <property type="match status" value="1"/>
</dbReference>
<evidence type="ECO:0000313" key="6">
    <source>
        <dbReference type="EMBL" id="GAA3602792.1"/>
    </source>
</evidence>
<dbReference type="Proteomes" id="UP001501074">
    <property type="component" value="Unassembled WGS sequence"/>
</dbReference>
<gene>
    <name evidence="6" type="ORF">GCM10022223_18200</name>
</gene>
<comment type="caution">
    <text evidence="6">The sequence shown here is derived from an EMBL/GenBank/DDBJ whole genome shotgun (WGS) entry which is preliminary data.</text>
</comment>
<dbReference type="InterPro" id="IPR039425">
    <property type="entry name" value="RNA_pol_sigma-70-like"/>
</dbReference>
<dbReference type="Gene3D" id="1.10.10.10">
    <property type="entry name" value="Winged helix-like DNA-binding domain superfamily/Winged helix DNA-binding domain"/>
    <property type="match status" value="1"/>
</dbReference>
<evidence type="ECO:0000256" key="3">
    <source>
        <dbReference type="ARBA" id="ARBA00023082"/>
    </source>
</evidence>
<dbReference type="SUPFAM" id="SSF88659">
    <property type="entry name" value="Sigma3 and sigma4 domains of RNA polymerase sigma factors"/>
    <property type="match status" value="1"/>
</dbReference>
<keyword evidence="2" id="KW-0805">Transcription regulation</keyword>
<dbReference type="Pfam" id="PF04542">
    <property type="entry name" value="Sigma70_r2"/>
    <property type="match status" value="1"/>
</dbReference>
<keyword evidence="7" id="KW-1185">Reference proteome</keyword>
<protein>
    <recommendedName>
        <fullName evidence="5">RNA polymerase sigma-70 region 2 domain-containing protein</fullName>
    </recommendedName>
</protein>
<dbReference type="InterPro" id="IPR014284">
    <property type="entry name" value="RNA_pol_sigma-70_dom"/>
</dbReference>
<dbReference type="InterPro" id="IPR036388">
    <property type="entry name" value="WH-like_DNA-bd_sf"/>
</dbReference>
<name>A0ABP6ZCH2_9ACTN</name>
<proteinExistence type="inferred from homology"/>
<dbReference type="InterPro" id="IPR007627">
    <property type="entry name" value="RNA_pol_sigma70_r2"/>
</dbReference>
<accession>A0ABP6ZCH2</accession>
<dbReference type="InterPro" id="IPR013324">
    <property type="entry name" value="RNA_pol_sigma_r3/r4-like"/>
</dbReference>
<feature type="domain" description="RNA polymerase sigma-70 region 2" evidence="5">
    <location>
        <begin position="5"/>
        <end position="61"/>
    </location>
</feature>
<keyword evidence="4" id="KW-0804">Transcription</keyword>
<dbReference type="SUPFAM" id="SSF88946">
    <property type="entry name" value="Sigma2 domain of RNA polymerase sigma factors"/>
    <property type="match status" value="1"/>
</dbReference>
<evidence type="ECO:0000256" key="4">
    <source>
        <dbReference type="ARBA" id="ARBA00023163"/>
    </source>
</evidence>
<sequence>MAPLRRYVGARVRVDDREDIVQETLTRMLKARARVEPGTEIAYALVVARHVIIDRAAQESRARDNRPRLIDLTAPPLPDDILLGVEERYAIREALEQLPDSQRAMFLAHVLNDEPLTSLANDSETTSGSIGSLMARTRARLRVDYVLALRGISELPSPRCRPVLLALSGADTRRQQALRAGHHLLTCPVCDSIAEPLMRRRSALAAFLPWLGLGPIVAWLRRSLRTGAGQATAAATGTALAGVVLVSVVHTLDSSPSASAAATAGAPVTAPVSSQPADGVAAITRLTDDRSLSAGNVPLASLAGTRVRGSSVTVLEVAANEGFWVKNPGGTKVWVQLSDFGTESAVKVRRDDTVNFVATVTAHGSDFADRVGVSAAEGAALLTAEHAHLTVRERDLHHS</sequence>
<evidence type="ECO:0000256" key="1">
    <source>
        <dbReference type="ARBA" id="ARBA00010641"/>
    </source>
</evidence>
<evidence type="ECO:0000259" key="5">
    <source>
        <dbReference type="Pfam" id="PF04542"/>
    </source>
</evidence>
<dbReference type="PANTHER" id="PTHR43133:SF25">
    <property type="entry name" value="RNA POLYMERASE SIGMA FACTOR RFAY-RELATED"/>
    <property type="match status" value="1"/>
</dbReference>
<evidence type="ECO:0000256" key="2">
    <source>
        <dbReference type="ARBA" id="ARBA00023015"/>
    </source>
</evidence>
<dbReference type="Gene3D" id="1.10.1740.10">
    <property type="match status" value="1"/>
</dbReference>
<reference evidence="7" key="1">
    <citation type="journal article" date="2019" name="Int. J. Syst. Evol. Microbiol.">
        <title>The Global Catalogue of Microorganisms (GCM) 10K type strain sequencing project: providing services to taxonomists for standard genome sequencing and annotation.</title>
        <authorList>
            <consortium name="The Broad Institute Genomics Platform"/>
            <consortium name="The Broad Institute Genome Sequencing Center for Infectious Disease"/>
            <person name="Wu L."/>
            <person name="Ma J."/>
        </authorList>
    </citation>
    <scope>NUCLEOTIDE SEQUENCE [LARGE SCALE GENOMIC DNA]</scope>
    <source>
        <strain evidence="7">JCM 16902</strain>
    </source>
</reference>
<organism evidence="6 7">
    <name type="scientific">Kineosporia mesophila</name>
    <dbReference type="NCBI Taxonomy" id="566012"/>
    <lineage>
        <taxon>Bacteria</taxon>
        <taxon>Bacillati</taxon>
        <taxon>Actinomycetota</taxon>
        <taxon>Actinomycetes</taxon>
        <taxon>Kineosporiales</taxon>
        <taxon>Kineosporiaceae</taxon>
        <taxon>Kineosporia</taxon>
    </lineage>
</organism>
<dbReference type="PANTHER" id="PTHR43133">
    <property type="entry name" value="RNA POLYMERASE ECF-TYPE SIGMA FACTO"/>
    <property type="match status" value="1"/>
</dbReference>
<evidence type="ECO:0000313" key="7">
    <source>
        <dbReference type="Proteomes" id="UP001501074"/>
    </source>
</evidence>
<dbReference type="InterPro" id="IPR013325">
    <property type="entry name" value="RNA_pol_sigma_r2"/>
</dbReference>
<comment type="similarity">
    <text evidence="1">Belongs to the sigma-70 factor family. ECF subfamily.</text>
</comment>